<evidence type="ECO:0008006" key="5">
    <source>
        <dbReference type="Google" id="ProtNLM"/>
    </source>
</evidence>
<dbReference type="SUPFAM" id="SSF54637">
    <property type="entry name" value="Thioesterase/thiol ester dehydrase-isomerase"/>
    <property type="match status" value="1"/>
</dbReference>
<organism evidence="3 4">
    <name type="scientific">Exophiala aquamarina CBS 119918</name>
    <dbReference type="NCBI Taxonomy" id="1182545"/>
    <lineage>
        <taxon>Eukaryota</taxon>
        <taxon>Fungi</taxon>
        <taxon>Dikarya</taxon>
        <taxon>Ascomycota</taxon>
        <taxon>Pezizomycotina</taxon>
        <taxon>Eurotiomycetes</taxon>
        <taxon>Chaetothyriomycetidae</taxon>
        <taxon>Chaetothyriales</taxon>
        <taxon>Herpotrichiellaceae</taxon>
        <taxon>Exophiala</taxon>
    </lineage>
</organism>
<keyword evidence="2" id="KW-0472">Membrane</keyword>
<feature type="region of interest" description="Disordered" evidence="1">
    <location>
        <begin position="1"/>
        <end position="44"/>
    </location>
</feature>
<comment type="caution">
    <text evidence="3">The sequence shown here is derived from an EMBL/GenBank/DDBJ whole genome shotgun (WGS) entry which is preliminary data.</text>
</comment>
<dbReference type="PANTHER" id="PTHR47260">
    <property type="entry name" value="UPF0644 PROTEIN PB2B4.06"/>
    <property type="match status" value="1"/>
</dbReference>
<dbReference type="RefSeq" id="XP_013264467.1">
    <property type="nucleotide sequence ID" value="XM_013409013.1"/>
</dbReference>
<keyword evidence="4" id="KW-1185">Reference proteome</keyword>
<reference evidence="3 4" key="1">
    <citation type="submission" date="2013-03" db="EMBL/GenBank/DDBJ databases">
        <title>The Genome Sequence of Exophiala aquamarina CBS 119918.</title>
        <authorList>
            <consortium name="The Broad Institute Genomics Platform"/>
            <person name="Cuomo C."/>
            <person name="de Hoog S."/>
            <person name="Gorbushina A."/>
            <person name="Walker B."/>
            <person name="Young S.K."/>
            <person name="Zeng Q."/>
            <person name="Gargeya S."/>
            <person name="Fitzgerald M."/>
            <person name="Haas B."/>
            <person name="Abouelleil A."/>
            <person name="Allen A.W."/>
            <person name="Alvarado L."/>
            <person name="Arachchi H.M."/>
            <person name="Berlin A.M."/>
            <person name="Chapman S.B."/>
            <person name="Gainer-Dewar J."/>
            <person name="Goldberg J."/>
            <person name="Griggs A."/>
            <person name="Gujja S."/>
            <person name="Hansen M."/>
            <person name="Howarth C."/>
            <person name="Imamovic A."/>
            <person name="Ireland A."/>
            <person name="Larimer J."/>
            <person name="McCowan C."/>
            <person name="Murphy C."/>
            <person name="Pearson M."/>
            <person name="Poon T.W."/>
            <person name="Priest M."/>
            <person name="Roberts A."/>
            <person name="Saif S."/>
            <person name="Shea T."/>
            <person name="Sisk P."/>
            <person name="Sykes S."/>
            <person name="Wortman J."/>
            <person name="Nusbaum C."/>
            <person name="Birren B."/>
        </authorList>
    </citation>
    <scope>NUCLEOTIDE SEQUENCE [LARGE SCALE GENOMIC DNA]</scope>
    <source>
        <strain evidence="3 4">CBS 119918</strain>
    </source>
</reference>
<dbReference type="EMBL" id="AMGV01000002">
    <property type="protein sequence ID" value="KEF61877.1"/>
    <property type="molecule type" value="Genomic_DNA"/>
</dbReference>
<accession>A0A072PQ75</accession>
<dbReference type="HOGENOM" id="CLU_069436_0_0_1"/>
<dbReference type="Gene3D" id="3.10.129.10">
    <property type="entry name" value="Hotdog Thioesterase"/>
    <property type="match status" value="1"/>
</dbReference>
<dbReference type="PANTHER" id="PTHR47260:SF1">
    <property type="entry name" value="UPF0644 PROTEIN PB2B4.06"/>
    <property type="match status" value="1"/>
</dbReference>
<evidence type="ECO:0000313" key="3">
    <source>
        <dbReference type="EMBL" id="KEF61877.1"/>
    </source>
</evidence>
<protein>
    <recommendedName>
        <fullName evidence="5">Thioesterase domain-containing protein</fullName>
    </recommendedName>
</protein>
<dbReference type="VEuPathDB" id="FungiDB:A1O9_03449"/>
<dbReference type="AlphaFoldDB" id="A0A072PQ75"/>
<keyword evidence="2" id="KW-0812">Transmembrane</keyword>
<feature type="transmembrane region" description="Helical" evidence="2">
    <location>
        <begin position="54"/>
        <end position="77"/>
    </location>
</feature>
<dbReference type="InterPro" id="IPR052061">
    <property type="entry name" value="PTE-AB_protein"/>
</dbReference>
<evidence type="ECO:0000256" key="2">
    <source>
        <dbReference type="SAM" id="Phobius"/>
    </source>
</evidence>
<name>A0A072PQ75_9EURO</name>
<dbReference type="Proteomes" id="UP000027920">
    <property type="component" value="Unassembled WGS sequence"/>
</dbReference>
<proteinExistence type="predicted"/>
<sequence length="290" mass="32360">RRGQHDGHGPHKEYFQTPGRTPLPDTSPYTPPQTTPAIQGRSGPSPIIRAARSLFWASLFSTLGLVAGTALITWEYLQPPFEPGSPEDQELFEEIVDTLDSHPLVESLREEKWIEDPNYNDHLVRTGKGLHLVSEKLAGTQGITMRAFRHPSQEYTMMVFFLGFGIEGWPDVIHGGIITTLLQEGIDQHIQNFYSKDGKLQGQVISIDFRKPVRPGDIYAILIPPGVSDSPNPPQQKRVQLVSILMHIEGAPRVQTIYDAVSQKQEHTIQVPSSKGDDIQHAIATVQLRL</sequence>
<feature type="non-terminal residue" evidence="3">
    <location>
        <position position="1"/>
    </location>
</feature>
<feature type="non-terminal residue" evidence="3">
    <location>
        <position position="290"/>
    </location>
</feature>
<dbReference type="InterPro" id="IPR029069">
    <property type="entry name" value="HotDog_dom_sf"/>
</dbReference>
<dbReference type="OrthoDB" id="506431at2759"/>
<feature type="compositionally biased region" description="Basic and acidic residues" evidence="1">
    <location>
        <begin position="1"/>
        <end position="14"/>
    </location>
</feature>
<keyword evidence="2" id="KW-1133">Transmembrane helix</keyword>
<evidence type="ECO:0000313" key="4">
    <source>
        <dbReference type="Proteomes" id="UP000027920"/>
    </source>
</evidence>
<gene>
    <name evidence="3" type="ORF">A1O9_03449</name>
</gene>
<dbReference type="GeneID" id="25278383"/>
<evidence type="ECO:0000256" key="1">
    <source>
        <dbReference type="SAM" id="MobiDB-lite"/>
    </source>
</evidence>